<feature type="chain" id="PRO_5041286756" evidence="1">
    <location>
        <begin position="21"/>
        <end position="208"/>
    </location>
</feature>
<feature type="signal peptide" evidence="1">
    <location>
        <begin position="1"/>
        <end position="20"/>
    </location>
</feature>
<protein>
    <submittedName>
        <fullName evidence="2">Uncharacterized protein</fullName>
    </submittedName>
</protein>
<keyword evidence="3" id="KW-1185">Reference proteome</keyword>
<dbReference type="Proteomes" id="UP001175227">
    <property type="component" value="Unassembled WGS sequence"/>
</dbReference>
<accession>A0AA39PQ09</accession>
<organism evidence="2 3">
    <name type="scientific">Armillaria novae-zelandiae</name>
    <dbReference type="NCBI Taxonomy" id="153914"/>
    <lineage>
        <taxon>Eukaryota</taxon>
        <taxon>Fungi</taxon>
        <taxon>Dikarya</taxon>
        <taxon>Basidiomycota</taxon>
        <taxon>Agaricomycotina</taxon>
        <taxon>Agaricomycetes</taxon>
        <taxon>Agaricomycetidae</taxon>
        <taxon>Agaricales</taxon>
        <taxon>Marasmiineae</taxon>
        <taxon>Physalacriaceae</taxon>
        <taxon>Armillaria</taxon>
    </lineage>
</organism>
<keyword evidence="1" id="KW-0732">Signal</keyword>
<name>A0AA39PQ09_9AGAR</name>
<comment type="caution">
    <text evidence="2">The sequence shown here is derived from an EMBL/GenBank/DDBJ whole genome shotgun (WGS) entry which is preliminary data.</text>
</comment>
<sequence length="208" mass="24277">MRSPVWVSTLLFMVFLYGSALPHIKIPPLRPGSAVRQLATSIDEEIIMLDVHARELGIFNSKLRSLKCKSLTLSRELRQADDAFMWSDRHTWFRYISRLKRIWHDARDHQRAIDALKKCMQDVIFAVEEERSCAEAEIARRRESAAVFDTPSLWSYQDLEAAILPKDRNEPTVCTEQRKIKIAAYQTGYHVCRNRQSFWSQFGVEFVT</sequence>
<reference evidence="2" key="1">
    <citation type="submission" date="2023-06" db="EMBL/GenBank/DDBJ databases">
        <authorList>
            <consortium name="Lawrence Berkeley National Laboratory"/>
            <person name="Ahrendt S."/>
            <person name="Sahu N."/>
            <person name="Indic B."/>
            <person name="Wong-Bajracharya J."/>
            <person name="Merenyi Z."/>
            <person name="Ke H.-M."/>
            <person name="Monk M."/>
            <person name="Kocsube S."/>
            <person name="Drula E."/>
            <person name="Lipzen A."/>
            <person name="Balint B."/>
            <person name="Henrissat B."/>
            <person name="Andreopoulos B."/>
            <person name="Martin F.M."/>
            <person name="Harder C.B."/>
            <person name="Rigling D."/>
            <person name="Ford K.L."/>
            <person name="Foster G.D."/>
            <person name="Pangilinan J."/>
            <person name="Papanicolaou A."/>
            <person name="Barry K."/>
            <person name="LaButti K."/>
            <person name="Viragh M."/>
            <person name="Koriabine M."/>
            <person name="Yan M."/>
            <person name="Riley R."/>
            <person name="Champramary S."/>
            <person name="Plett K.L."/>
            <person name="Tsai I.J."/>
            <person name="Slot J."/>
            <person name="Sipos G."/>
            <person name="Plett J."/>
            <person name="Nagy L.G."/>
            <person name="Grigoriev I.V."/>
        </authorList>
    </citation>
    <scope>NUCLEOTIDE SEQUENCE</scope>
    <source>
        <strain evidence="2">ICMP 16352</strain>
    </source>
</reference>
<dbReference type="EMBL" id="JAUEPR010000002">
    <property type="protein sequence ID" value="KAK0488410.1"/>
    <property type="molecule type" value="Genomic_DNA"/>
</dbReference>
<evidence type="ECO:0000256" key="1">
    <source>
        <dbReference type="SAM" id="SignalP"/>
    </source>
</evidence>
<evidence type="ECO:0000313" key="2">
    <source>
        <dbReference type="EMBL" id="KAK0488410.1"/>
    </source>
</evidence>
<proteinExistence type="predicted"/>
<dbReference type="AlphaFoldDB" id="A0AA39PQ09"/>
<evidence type="ECO:0000313" key="3">
    <source>
        <dbReference type="Proteomes" id="UP001175227"/>
    </source>
</evidence>
<gene>
    <name evidence="2" type="ORF">IW261DRAFT_1413951</name>
</gene>